<dbReference type="AlphaFoldDB" id="A0A160IL32"/>
<protein>
    <submittedName>
        <fullName evidence="2">Uncharacterized protein</fullName>
    </submittedName>
</protein>
<organism evidence="2 3">
    <name type="scientific">Fictibacillus phosphorivorans</name>
    <dbReference type="NCBI Taxonomy" id="1221500"/>
    <lineage>
        <taxon>Bacteria</taxon>
        <taxon>Bacillati</taxon>
        <taxon>Bacillota</taxon>
        <taxon>Bacilli</taxon>
        <taxon>Bacillales</taxon>
        <taxon>Fictibacillaceae</taxon>
        <taxon>Fictibacillus</taxon>
    </lineage>
</organism>
<sequence length="111" mass="13027">MTELIRLAMIFVLTTQGGFFLAIFLAGHTMIEWYEWSILPNPNKNIFVSVINGFTASFIGIAYWAGKRVNHHNWFVKRVYLLGYAVLFILASVTFYQTVDYFLRLIEYKKF</sequence>
<dbReference type="RefSeq" id="WP_066392114.1">
    <property type="nucleotide sequence ID" value="NZ_CP015378.1"/>
</dbReference>
<feature type="transmembrane region" description="Helical" evidence="1">
    <location>
        <begin position="7"/>
        <end position="26"/>
    </location>
</feature>
<keyword evidence="1" id="KW-1133">Transmembrane helix</keyword>
<keyword evidence="1" id="KW-0812">Transmembrane</keyword>
<reference evidence="2 3" key="1">
    <citation type="submission" date="2016-04" db="EMBL/GenBank/DDBJ databases">
        <title>Complete genome sequence of Fictibacillus phosphorivorans G25-29, a strain toxic to nematodes.</title>
        <authorList>
            <person name="Zheng Z."/>
        </authorList>
    </citation>
    <scope>NUCLEOTIDE SEQUENCE [LARGE SCALE GENOMIC DNA]</scope>
    <source>
        <strain evidence="2 3">G25-29</strain>
    </source>
</reference>
<dbReference type="KEGG" id="fpn:ABE65_005270"/>
<name>A0A160IL32_9BACL</name>
<keyword evidence="3" id="KW-1185">Reference proteome</keyword>
<evidence type="ECO:0000256" key="1">
    <source>
        <dbReference type="SAM" id="Phobius"/>
    </source>
</evidence>
<feature type="transmembrane region" description="Helical" evidence="1">
    <location>
        <begin position="46"/>
        <end position="66"/>
    </location>
</feature>
<proteinExistence type="predicted"/>
<dbReference type="STRING" id="1221500.ABE65_005270"/>
<accession>A0A160IL32</accession>
<keyword evidence="1" id="KW-0472">Membrane</keyword>
<dbReference type="Proteomes" id="UP000076623">
    <property type="component" value="Chromosome"/>
</dbReference>
<evidence type="ECO:0000313" key="2">
    <source>
        <dbReference type="EMBL" id="ANC76250.1"/>
    </source>
</evidence>
<gene>
    <name evidence="2" type="ORF">ABE65_005270</name>
</gene>
<feature type="transmembrane region" description="Helical" evidence="1">
    <location>
        <begin position="78"/>
        <end position="99"/>
    </location>
</feature>
<dbReference type="EMBL" id="CP015378">
    <property type="protein sequence ID" value="ANC76250.1"/>
    <property type="molecule type" value="Genomic_DNA"/>
</dbReference>
<evidence type="ECO:0000313" key="3">
    <source>
        <dbReference type="Proteomes" id="UP000076623"/>
    </source>
</evidence>